<proteinExistence type="predicted"/>
<dbReference type="Proteomes" id="UP000674234">
    <property type="component" value="Unassembled WGS sequence"/>
</dbReference>
<organism evidence="1 2">
    <name type="scientific">Microbispora oryzae</name>
    <dbReference type="NCBI Taxonomy" id="2806554"/>
    <lineage>
        <taxon>Bacteria</taxon>
        <taxon>Bacillati</taxon>
        <taxon>Actinomycetota</taxon>
        <taxon>Actinomycetes</taxon>
        <taxon>Streptosporangiales</taxon>
        <taxon>Streptosporangiaceae</taxon>
        <taxon>Microbispora</taxon>
    </lineage>
</organism>
<evidence type="ECO:0008006" key="3">
    <source>
        <dbReference type="Google" id="ProtNLM"/>
    </source>
</evidence>
<reference evidence="1" key="1">
    <citation type="submission" date="2021-02" db="EMBL/GenBank/DDBJ databases">
        <title>Draft genome sequence of Microbispora sp. RL4-1S isolated from rice leaves in Thailand.</title>
        <authorList>
            <person name="Muangham S."/>
            <person name="Duangmal K."/>
        </authorList>
    </citation>
    <scope>NUCLEOTIDE SEQUENCE</scope>
    <source>
        <strain evidence="1">RL4-1S</strain>
    </source>
</reference>
<gene>
    <name evidence="1" type="ORF">JOL79_17290</name>
</gene>
<keyword evidence="2" id="KW-1185">Reference proteome</keyword>
<dbReference type="EMBL" id="JAFCNB010000008">
    <property type="protein sequence ID" value="MBP2705569.1"/>
    <property type="molecule type" value="Genomic_DNA"/>
</dbReference>
<comment type="caution">
    <text evidence="1">The sequence shown here is derived from an EMBL/GenBank/DDBJ whole genome shotgun (WGS) entry which is preliminary data.</text>
</comment>
<accession>A0A941AR61</accession>
<dbReference type="RefSeq" id="WP_210156843.1">
    <property type="nucleotide sequence ID" value="NZ_JAFCNB010000008.1"/>
</dbReference>
<sequence>MSRHGTPEDVLESSPFDDDLDEALAAGPARAKASKLTLGLAGAVLLVAGMFVGVQAQKVLGGSPPGRFGGVAGIAAGAGGFGARAGGAGGAGGGFGGRAGGAGGFGGAGGGGAGGGNVTFGTVKLVDGGTLYVQTATGGLVTVKTSRDTKVSVTKAGKLGDLKPGSTVVVNGAADAQGTVAATSVTQGGAGGRGAGGRGAGS</sequence>
<name>A0A941AR61_9ACTN</name>
<evidence type="ECO:0000313" key="2">
    <source>
        <dbReference type="Proteomes" id="UP000674234"/>
    </source>
</evidence>
<dbReference type="AlphaFoldDB" id="A0A941AR61"/>
<evidence type="ECO:0000313" key="1">
    <source>
        <dbReference type="EMBL" id="MBP2705569.1"/>
    </source>
</evidence>
<protein>
    <recommendedName>
        <fullName evidence="3">DUF5666 domain-containing protein</fullName>
    </recommendedName>
</protein>